<dbReference type="Proteomes" id="UP001469749">
    <property type="component" value="Unassembled WGS sequence"/>
</dbReference>
<evidence type="ECO:0000313" key="10">
    <source>
        <dbReference type="Proteomes" id="UP001469749"/>
    </source>
</evidence>
<accession>A0ABV1B6W5</accession>
<dbReference type="PANTHER" id="PTHR30450:SF1">
    <property type="entry name" value="D-METHIONINE TRANSPORT SYSTEM PERMEASE PROTEIN METI-RELATED"/>
    <property type="match status" value="1"/>
</dbReference>
<dbReference type="RefSeq" id="WP_349085058.1">
    <property type="nucleotide sequence ID" value="NZ_JBBMEK010000096.1"/>
</dbReference>
<keyword evidence="5 7" id="KW-1133">Transmembrane helix</keyword>
<evidence type="ECO:0000256" key="4">
    <source>
        <dbReference type="ARBA" id="ARBA00022692"/>
    </source>
</evidence>
<evidence type="ECO:0000256" key="3">
    <source>
        <dbReference type="ARBA" id="ARBA00022475"/>
    </source>
</evidence>
<protein>
    <submittedName>
        <fullName evidence="9">Methionine ABC transporter permease</fullName>
    </submittedName>
</protein>
<dbReference type="CDD" id="cd06261">
    <property type="entry name" value="TM_PBP2"/>
    <property type="match status" value="1"/>
</dbReference>
<dbReference type="InterPro" id="IPR000515">
    <property type="entry name" value="MetI-like"/>
</dbReference>
<feature type="transmembrane region" description="Helical" evidence="7">
    <location>
        <begin position="156"/>
        <end position="178"/>
    </location>
</feature>
<evidence type="ECO:0000313" key="9">
    <source>
        <dbReference type="EMBL" id="MEQ2365217.1"/>
    </source>
</evidence>
<dbReference type="PANTHER" id="PTHR30450">
    <property type="entry name" value="ABC TRANSPORTER PERMEASE"/>
    <property type="match status" value="1"/>
</dbReference>
<feature type="transmembrane region" description="Helical" evidence="7">
    <location>
        <begin position="27"/>
        <end position="50"/>
    </location>
</feature>
<keyword evidence="4 7" id="KW-0812">Transmembrane</keyword>
<keyword evidence="3" id="KW-1003">Cell membrane</keyword>
<comment type="caution">
    <text evidence="9">The sequence shown here is derived from an EMBL/GenBank/DDBJ whole genome shotgun (WGS) entry which is preliminary data.</text>
</comment>
<feature type="transmembrane region" description="Helical" evidence="7">
    <location>
        <begin position="95"/>
        <end position="114"/>
    </location>
</feature>
<name>A0ABV1B6W5_9FIRM</name>
<feature type="domain" description="ABC transmembrane type-1" evidence="8">
    <location>
        <begin position="23"/>
        <end position="217"/>
    </location>
</feature>
<comment type="similarity">
    <text evidence="7">Belongs to the binding-protein-dependent transport system permease family.</text>
</comment>
<organism evidence="9 10">
    <name type="scientific">Coprococcus intestinihominis</name>
    <dbReference type="NCBI Taxonomy" id="3133154"/>
    <lineage>
        <taxon>Bacteria</taxon>
        <taxon>Bacillati</taxon>
        <taxon>Bacillota</taxon>
        <taxon>Clostridia</taxon>
        <taxon>Lachnospirales</taxon>
        <taxon>Lachnospiraceae</taxon>
        <taxon>Coprococcus</taxon>
    </lineage>
</organism>
<dbReference type="Gene3D" id="1.10.3720.10">
    <property type="entry name" value="MetI-like"/>
    <property type="match status" value="1"/>
</dbReference>
<feature type="transmembrane region" description="Helical" evidence="7">
    <location>
        <begin position="71"/>
        <end position="89"/>
    </location>
</feature>
<evidence type="ECO:0000256" key="1">
    <source>
        <dbReference type="ARBA" id="ARBA00004651"/>
    </source>
</evidence>
<reference evidence="9 10" key="1">
    <citation type="submission" date="2024-03" db="EMBL/GenBank/DDBJ databases">
        <title>Human intestinal bacterial collection.</title>
        <authorList>
            <person name="Pauvert C."/>
            <person name="Hitch T.C.A."/>
            <person name="Clavel T."/>
        </authorList>
    </citation>
    <scope>NUCLEOTIDE SEQUENCE [LARGE SCALE GENOMIC DNA]</scope>
    <source>
        <strain evidence="9 10">CLA-AA-H190</strain>
    </source>
</reference>
<feature type="transmembrane region" description="Helical" evidence="7">
    <location>
        <begin position="198"/>
        <end position="221"/>
    </location>
</feature>
<dbReference type="InterPro" id="IPR035906">
    <property type="entry name" value="MetI-like_sf"/>
</dbReference>
<gene>
    <name evidence="9" type="ORF">WMO25_08915</name>
</gene>
<keyword evidence="2 7" id="KW-0813">Transport</keyword>
<keyword evidence="6 7" id="KW-0472">Membrane</keyword>
<proteinExistence type="inferred from homology"/>
<dbReference type="InterPro" id="IPR051322">
    <property type="entry name" value="AA_ABC_Transporter_Permease"/>
</dbReference>
<dbReference type="PROSITE" id="PS50928">
    <property type="entry name" value="ABC_TM1"/>
    <property type="match status" value="1"/>
</dbReference>
<evidence type="ECO:0000256" key="7">
    <source>
        <dbReference type="RuleBase" id="RU363032"/>
    </source>
</evidence>
<evidence type="ECO:0000259" key="8">
    <source>
        <dbReference type="PROSITE" id="PS50928"/>
    </source>
</evidence>
<dbReference type="EMBL" id="JBBMEK010000096">
    <property type="protein sequence ID" value="MEQ2365217.1"/>
    <property type="molecule type" value="Genomic_DNA"/>
</dbReference>
<dbReference type="SUPFAM" id="SSF161098">
    <property type="entry name" value="MetI-like"/>
    <property type="match status" value="1"/>
</dbReference>
<keyword evidence="10" id="KW-1185">Reference proteome</keyword>
<evidence type="ECO:0000256" key="5">
    <source>
        <dbReference type="ARBA" id="ARBA00022989"/>
    </source>
</evidence>
<comment type="subcellular location">
    <subcellularLocation>
        <location evidence="1 7">Cell membrane</location>
        <topology evidence="1 7">Multi-pass membrane protein</topology>
    </subcellularLocation>
</comment>
<evidence type="ECO:0000256" key="2">
    <source>
        <dbReference type="ARBA" id="ARBA00022448"/>
    </source>
</evidence>
<dbReference type="Pfam" id="PF00528">
    <property type="entry name" value="BPD_transp_1"/>
    <property type="match status" value="1"/>
</dbReference>
<evidence type="ECO:0000256" key="6">
    <source>
        <dbReference type="ARBA" id="ARBA00023136"/>
    </source>
</evidence>
<sequence>MVELLNQWLPNVMDRPDVFIKSIQETFIMVGWSGVISFVVGLFLGVLITVTKPGNILEHPLVYRIIDKVVNLFRSVPFIILLACLVPLSRLIMGTAIGVKGAIVPLVFGCAPFFTRQIESALADVDPGLIEAAQSMGLDNKDIIFRVYLKEGIAGIARGTTITIISLIGLTAMAGAIGAGGLGNFAIMYGHQRNMPDITYTTVVVLVIIVTVVQLIGNYIAKKNTH</sequence>